<proteinExistence type="predicted"/>
<dbReference type="AlphaFoldDB" id="A0AAV8ZHV5"/>
<comment type="caution">
    <text evidence="1">The sequence shown here is derived from an EMBL/GenBank/DDBJ whole genome shotgun (WGS) entry which is preliminary data.</text>
</comment>
<name>A0AAV8ZHV5_9CUCU</name>
<sequence length="77" mass="8958">MENVDKRVDIKLLTHWKNIRGSKGVETFISMPNFKSASVFSENLVAVHMGLLKVYYDKPLYPRMVNVRHFATPIQIH</sequence>
<dbReference type="EMBL" id="JAPWTK010000002">
    <property type="protein sequence ID" value="KAJ8962879.1"/>
    <property type="molecule type" value="Genomic_DNA"/>
</dbReference>
<gene>
    <name evidence="1" type="ORF">NQ318_001287</name>
</gene>
<evidence type="ECO:0000313" key="1">
    <source>
        <dbReference type="EMBL" id="KAJ8962879.1"/>
    </source>
</evidence>
<evidence type="ECO:0000313" key="2">
    <source>
        <dbReference type="Proteomes" id="UP001162162"/>
    </source>
</evidence>
<protein>
    <submittedName>
        <fullName evidence="1">Uncharacterized protein</fullName>
    </submittedName>
</protein>
<reference evidence="1" key="1">
    <citation type="journal article" date="2023" name="Insect Mol. Biol.">
        <title>Genome sequencing provides insights into the evolution of gene families encoding plant cell wall-degrading enzymes in longhorned beetles.</title>
        <authorList>
            <person name="Shin N.R."/>
            <person name="Okamura Y."/>
            <person name="Kirsch R."/>
            <person name="Pauchet Y."/>
        </authorList>
    </citation>
    <scope>NUCLEOTIDE SEQUENCE</scope>
    <source>
        <strain evidence="1">AMC_N1</strain>
    </source>
</reference>
<accession>A0AAV8ZHV5</accession>
<dbReference type="Proteomes" id="UP001162162">
    <property type="component" value="Unassembled WGS sequence"/>
</dbReference>
<organism evidence="1 2">
    <name type="scientific">Aromia moschata</name>
    <dbReference type="NCBI Taxonomy" id="1265417"/>
    <lineage>
        <taxon>Eukaryota</taxon>
        <taxon>Metazoa</taxon>
        <taxon>Ecdysozoa</taxon>
        <taxon>Arthropoda</taxon>
        <taxon>Hexapoda</taxon>
        <taxon>Insecta</taxon>
        <taxon>Pterygota</taxon>
        <taxon>Neoptera</taxon>
        <taxon>Endopterygota</taxon>
        <taxon>Coleoptera</taxon>
        <taxon>Polyphaga</taxon>
        <taxon>Cucujiformia</taxon>
        <taxon>Chrysomeloidea</taxon>
        <taxon>Cerambycidae</taxon>
        <taxon>Cerambycinae</taxon>
        <taxon>Callichromatini</taxon>
        <taxon>Aromia</taxon>
    </lineage>
</organism>
<keyword evidence="2" id="KW-1185">Reference proteome</keyword>